<dbReference type="NCBIfam" id="TIGR02666">
    <property type="entry name" value="moaA"/>
    <property type="match status" value="1"/>
</dbReference>
<keyword evidence="7 12" id="KW-0411">Iron-sulfur</keyword>
<dbReference type="InterPro" id="IPR050105">
    <property type="entry name" value="MoCo_biosynth_MoaA/MoaC"/>
</dbReference>
<dbReference type="InterPro" id="IPR010505">
    <property type="entry name" value="MoaA_twitch"/>
</dbReference>
<dbReference type="GO" id="GO:0005525">
    <property type="term" value="F:GTP binding"/>
    <property type="evidence" value="ECO:0007669"/>
    <property type="project" value="UniProtKB-UniRule"/>
</dbReference>
<evidence type="ECO:0000256" key="11">
    <source>
        <dbReference type="ARBA" id="ARBA00048697"/>
    </source>
</evidence>
<comment type="cofactor">
    <cofactor evidence="12">
        <name>[4Fe-4S] cluster</name>
        <dbReference type="ChEBI" id="CHEBI:49883"/>
    </cofactor>
    <text evidence="12">Binds 2 [4Fe-4S] clusters. Binds 1 [4Fe-4S] cluster coordinated with 3 cysteines and an exchangeable S-adenosyl-L-methionine and 1 [4Fe-4S] cluster coordinated with 3 cysteines and the GTP-derived substrate.</text>
</comment>
<dbReference type="HAMAP" id="MF_01225_B">
    <property type="entry name" value="MoaA_B"/>
    <property type="match status" value="1"/>
</dbReference>
<evidence type="ECO:0000256" key="1">
    <source>
        <dbReference type="ARBA" id="ARBA00012167"/>
    </source>
</evidence>
<dbReference type="Pfam" id="PF06463">
    <property type="entry name" value="Mob_synth_C"/>
    <property type="match status" value="1"/>
</dbReference>
<evidence type="ECO:0000256" key="6">
    <source>
        <dbReference type="ARBA" id="ARBA00023004"/>
    </source>
</evidence>
<dbReference type="GO" id="GO:0061798">
    <property type="term" value="F:GTP 3',8'-cyclase activity"/>
    <property type="evidence" value="ECO:0007669"/>
    <property type="project" value="UniProtKB-UniRule"/>
</dbReference>
<evidence type="ECO:0000256" key="4">
    <source>
        <dbReference type="ARBA" id="ARBA00022723"/>
    </source>
</evidence>
<feature type="domain" description="Radical SAM core" evidence="13">
    <location>
        <begin position="42"/>
        <end position="265"/>
    </location>
</feature>
<evidence type="ECO:0000256" key="5">
    <source>
        <dbReference type="ARBA" id="ARBA00022741"/>
    </source>
</evidence>
<dbReference type="SFLD" id="SFLDG01386">
    <property type="entry name" value="main_SPASM_domain-containing"/>
    <property type="match status" value="1"/>
</dbReference>
<feature type="binding site" evidence="12">
    <location>
        <position position="156"/>
    </location>
    <ligand>
        <name>S-adenosyl-L-methionine</name>
        <dbReference type="ChEBI" id="CHEBI:59789"/>
    </ligand>
</feature>
<dbReference type="SMART" id="SM00729">
    <property type="entry name" value="Elp3"/>
    <property type="match status" value="1"/>
</dbReference>
<feature type="binding site" evidence="12">
    <location>
        <position position="101"/>
    </location>
    <ligand>
        <name>GTP</name>
        <dbReference type="ChEBI" id="CHEBI:37565"/>
    </ligand>
</feature>
<dbReference type="Pfam" id="PF04055">
    <property type="entry name" value="Radical_SAM"/>
    <property type="match status" value="1"/>
</dbReference>
<feature type="binding site" evidence="12">
    <location>
        <position position="65"/>
    </location>
    <ligand>
        <name>[4Fe-4S] cluster</name>
        <dbReference type="ChEBI" id="CHEBI:49883"/>
        <label>1</label>
        <note>4Fe-4S-S-AdoMet</note>
    </ligand>
</feature>
<feature type="binding site" evidence="12">
    <location>
        <position position="51"/>
    </location>
    <ligand>
        <name>GTP</name>
        <dbReference type="ChEBI" id="CHEBI:37565"/>
    </ligand>
</feature>
<feature type="binding site" evidence="12">
    <location>
        <position position="132"/>
    </location>
    <ligand>
        <name>GTP</name>
        <dbReference type="ChEBI" id="CHEBI:37565"/>
    </ligand>
</feature>
<dbReference type="InterPro" id="IPR058240">
    <property type="entry name" value="rSAM_sf"/>
</dbReference>
<dbReference type="InterPro" id="IPR040064">
    <property type="entry name" value="MoaA-like"/>
</dbReference>
<reference evidence="14" key="1">
    <citation type="submission" date="2016-08" db="EMBL/GenBank/DDBJ databases">
        <authorList>
            <person name="Seilhamer J.J."/>
        </authorList>
    </citation>
    <scope>NUCLEOTIDE SEQUENCE</scope>
    <source>
        <strain evidence="14">86-1</strain>
    </source>
</reference>
<feature type="binding site" evidence="12">
    <location>
        <position position="64"/>
    </location>
    <ligand>
        <name>S-adenosyl-L-methionine</name>
        <dbReference type="ChEBI" id="CHEBI:59789"/>
    </ligand>
</feature>
<feature type="binding site" evidence="12">
    <location>
        <position position="105"/>
    </location>
    <ligand>
        <name>S-adenosyl-L-methionine</name>
        <dbReference type="ChEBI" id="CHEBI:59789"/>
    </ligand>
</feature>
<dbReference type="InterPro" id="IPR006638">
    <property type="entry name" value="Elp3/MiaA/NifB-like_rSAM"/>
</dbReference>
<dbReference type="InterPro" id="IPR000385">
    <property type="entry name" value="MoaA_NifB_PqqE_Fe-S-bd_CS"/>
</dbReference>
<keyword evidence="5 12" id="KW-0547">Nucleotide-binding</keyword>
<gene>
    <name evidence="12 14" type="primary">moaA</name>
    <name evidence="14" type="ORF">KL86DES1_10167</name>
</gene>
<comment type="pathway">
    <text evidence="12">Cofactor biosynthesis; molybdopterin biosynthesis.</text>
</comment>
<feature type="binding site" evidence="12">
    <location>
        <begin position="296"/>
        <end position="298"/>
    </location>
    <ligand>
        <name>GTP</name>
        <dbReference type="ChEBI" id="CHEBI:37565"/>
    </ligand>
</feature>
<feature type="binding site" evidence="12">
    <location>
        <position position="192"/>
    </location>
    <ligand>
        <name>GTP</name>
        <dbReference type="ChEBI" id="CHEBI:37565"/>
    </ligand>
</feature>
<dbReference type="UniPathway" id="UPA00344"/>
<dbReference type="InterPro" id="IPR013483">
    <property type="entry name" value="MoaA"/>
</dbReference>
<dbReference type="GO" id="GO:0046872">
    <property type="term" value="F:metal ion binding"/>
    <property type="evidence" value="ECO:0007669"/>
    <property type="project" value="UniProtKB-KW"/>
</dbReference>
<dbReference type="PANTHER" id="PTHR22960">
    <property type="entry name" value="MOLYBDOPTERIN COFACTOR SYNTHESIS PROTEIN A"/>
    <property type="match status" value="1"/>
</dbReference>
<dbReference type="GO" id="GO:0006777">
    <property type="term" value="P:Mo-molybdopterin cofactor biosynthetic process"/>
    <property type="evidence" value="ECO:0007669"/>
    <property type="project" value="UniProtKB-UniRule"/>
</dbReference>
<evidence type="ECO:0000256" key="2">
    <source>
        <dbReference type="ARBA" id="ARBA00022485"/>
    </source>
</evidence>
<dbReference type="PROSITE" id="PS51918">
    <property type="entry name" value="RADICAL_SAM"/>
    <property type="match status" value="1"/>
</dbReference>
<evidence type="ECO:0000256" key="3">
    <source>
        <dbReference type="ARBA" id="ARBA00022691"/>
    </source>
</evidence>
<keyword evidence="10 12" id="KW-0456">Lyase</keyword>
<feature type="binding site" evidence="12">
    <location>
        <position position="291"/>
    </location>
    <ligand>
        <name>[4Fe-4S] cluster</name>
        <dbReference type="ChEBI" id="CHEBI:49883"/>
        <label>2</label>
        <note>4Fe-4S-substrate</note>
    </ligand>
</feature>
<evidence type="ECO:0000256" key="7">
    <source>
        <dbReference type="ARBA" id="ARBA00023014"/>
    </source>
</evidence>
<dbReference type="CDD" id="cd21117">
    <property type="entry name" value="Twitch_MoaA"/>
    <property type="match status" value="1"/>
</dbReference>
<protein>
    <recommendedName>
        <fullName evidence="1 12">GTP 3',8-cyclase</fullName>
        <ecNumber evidence="1 12">4.1.99.22</ecNumber>
    </recommendedName>
    <alternativeName>
        <fullName evidence="12">Molybdenum cofactor biosynthesis protein A</fullName>
    </alternativeName>
</protein>
<keyword evidence="2 12" id="KW-0004">4Fe-4S</keyword>
<comment type="similarity">
    <text evidence="12">Belongs to the radical SAM superfamily. MoaA family.</text>
</comment>
<dbReference type="PANTHER" id="PTHR22960:SF0">
    <property type="entry name" value="MOLYBDENUM COFACTOR BIOSYNTHESIS PROTEIN 1"/>
    <property type="match status" value="1"/>
</dbReference>
<comment type="function">
    <text evidence="12">Catalyzes the cyclization of GTP to (8S)-3',8-cyclo-7,8-dihydroguanosine 5'-triphosphate.</text>
</comment>
<dbReference type="SFLD" id="SFLDG01067">
    <property type="entry name" value="SPASM/twitch_domain_containing"/>
    <property type="match status" value="1"/>
</dbReference>
<comment type="catalytic activity">
    <reaction evidence="11 12">
        <text>GTP + AH2 + S-adenosyl-L-methionine = (8S)-3',8-cyclo-7,8-dihydroguanosine 5'-triphosphate + 5'-deoxyadenosine + L-methionine + A + H(+)</text>
        <dbReference type="Rhea" id="RHEA:49576"/>
        <dbReference type="ChEBI" id="CHEBI:13193"/>
        <dbReference type="ChEBI" id="CHEBI:15378"/>
        <dbReference type="ChEBI" id="CHEBI:17319"/>
        <dbReference type="ChEBI" id="CHEBI:17499"/>
        <dbReference type="ChEBI" id="CHEBI:37565"/>
        <dbReference type="ChEBI" id="CHEBI:57844"/>
        <dbReference type="ChEBI" id="CHEBI:59789"/>
        <dbReference type="ChEBI" id="CHEBI:131766"/>
        <dbReference type="EC" id="4.1.99.22"/>
    </reaction>
</comment>
<dbReference type="RefSeq" id="WP_179981575.1">
    <property type="nucleotide sequence ID" value="NZ_LT608333.1"/>
</dbReference>
<dbReference type="AlphaFoldDB" id="A0A212KY67"/>
<dbReference type="InterPro" id="IPR007197">
    <property type="entry name" value="rSAM"/>
</dbReference>
<dbReference type="SUPFAM" id="SSF102114">
    <property type="entry name" value="Radical SAM enzymes"/>
    <property type="match status" value="1"/>
</dbReference>
<feature type="binding site" evidence="12">
    <location>
        <position position="62"/>
    </location>
    <ligand>
        <name>[4Fe-4S] cluster</name>
        <dbReference type="ChEBI" id="CHEBI:49883"/>
        <label>1</label>
        <note>4Fe-4S-S-AdoMet</note>
    </ligand>
</feature>
<dbReference type="CDD" id="cd01335">
    <property type="entry name" value="Radical_SAM"/>
    <property type="match status" value="1"/>
</dbReference>
<dbReference type="SFLD" id="SFLDG01383">
    <property type="entry name" value="cyclic_pyranopterin_phosphate"/>
    <property type="match status" value="1"/>
</dbReference>
<dbReference type="EMBL" id="FMJC01000001">
    <property type="protein sequence ID" value="SCM70069.1"/>
    <property type="molecule type" value="Genomic_DNA"/>
</dbReference>
<feature type="binding site" evidence="12">
    <location>
        <position position="58"/>
    </location>
    <ligand>
        <name>[4Fe-4S] cluster</name>
        <dbReference type="ChEBI" id="CHEBI:49883"/>
        <label>1</label>
        <note>4Fe-4S-S-AdoMet</note>
    </ligand>
</feature>
<evidence type="ECO:0000256" key="9">
    <source>
        <dbReference type="ARBA" id="ARBA00023150"/>
    </source>
</evidence>
<keyword evidence="4 12" id="KW-0479">Metal-binding</keyword>
<accession>A0A212KY67</accession>
<dbReference type="GO" id="GO:0051539">
    <property type="term" value="F:4 iron, 4 sulfur cluster binding"/>
    <property type="evidence" value="ECO:0007669"/>
    <property type="project" value="UniProtKB-UniRule"/>
</dbReference>
<sequence length="367" mass="40435">MQADVNPFSLLGNRDDATVTNGGQKGGPLCHDGCSLSPLVDNHGRTVRYLRLSITDRCNLRCIYCCSNARQTYIPHPQVLRYEEMARMVSIMAAMGVVKVRLTGGEPFARKGSDEFLHMLHQRFPAMDLRITTNGTLLEPHIPLLRQIGVKAVNMSLDSFDRQTFAHVTGRDMLPAVLASLDKLLEAGIKVKINAVAMRGINDRQMDDFVHAARTMPIDLRFIEFMPMGSGTLWNEDTFWPASQIRAEAETRARLVPSRDDTGEAGPARMFAIEGGLGRLGFITAVSCHFCGSCNRLRLTSDGNLRTCLFDDREYGLRDMLRDASVTDAQIGQFVREACAEKPIGADLLASRTKGAVADKQMVGIGG</sequence>
<name>A0A212KY67_9BACT</name>
<proteinExistence type="inferred from homology"/>
<dbReference type="Gene3D" id="3.20.20.70">
    <property type="entry name" value="Aldolase class I"/>
    <property type="match status" value="1"/>
</dbReference>
<organism evidence="14">
    <name type="scientific">uncultured Desulfovibrio sp</name>
    <dbReference type="NCBI Taxonomy" id="167968"/>
    <lineage>
        <taxon>Bacteria</taxon>
        <taxon>Pseudomonadati</taxon>
        <taxon>Thermodesulfobacteriota</taxon>
        <taxon>Desulfovibrionia</taxon>
        <taxon>Desulfovibrionales</taxon>
        <taxon>Desulfovibrionaceae</taxon>
        <taxon>Desulfovibrio</taxon>
        <taxon>environmental samples</taxon>
    </lineage>
</organism>
<feature type="binding site" evidence="12">
    <location>
        <position position="294"/>
    </location>
    <ligand>
        <name>[4Fe-4S] cluster</name>
        <dbReference type="ChEBI" id="CHEBI:49883"/>
        <label>2</label>
        <note>4Fe-4S-substrate</note>
    </ligand>
</feature>
<dbReference type="GO" id="GO:1904047">
    <property type="term" value="F:S-adenosyl-L-methionine binding"/>
    <property type="evidence" value="ECO:0007669"/>
    <property type="project" value="UniProtKB-UniRule"/>
</dbReference>
<evidence type="ECO:0000256" key="10">
    <source>
        <dbReference type="ARBA" id="ARBA00023239"/>
    </source>
</evidence>
<feature type="binding site" evidence="12">
    <location>
        <position position="226"/>
    </location>
    <ligand>
        <name>S-adenosyl-L-methionine</name>
        <dbReference type="ChEBI" id="CHEBI:59789"/>
    </ligand>
</feature>
<evidence type="ECO:0000259" key="13">
    <source>
        <dbReference type="PROSITE" id="PS51918"/>
    </source>
</evidence>
<keyword evidence="6 12" id="KW-0408">Iron</keyword>
<feature type="binding site" evidence="12">
    <location>
        <position position="308"/>
    </location>
    <ligand>
        <name>[4Fe-4S] cluster</name>
        <dbReference type="ChEBI" id="CHEBI:49883"/>
        <label>2</label>
        <note>4Fe-4S-substrate</note>
    </ligand>
</feature>
<evidence type="ECO:0000256" key="8">
    <source>
        <dbReference type="ARBA" id="ARBA00023134"/>
    </source>
</evidence>
<dbReference type="PROSITE" id="PS01305">
    <property type="entry name" value="MOAA_NIFB_PQQE"/>
    <property type="match status" value="1"/>
</dbReference>
<evidence type="ECO:0000256" key="12">
    <source>
        <dbReference type="HAMAP-Rule" id="MF_01225"/>
    </source>
</evidence>
<keyword evidence="8 12" id="KW-0342">GTP-binding</keyword>
<dbReference type="InterPro" id="IPR013785">
    <property type="entry name" value="Aldolase_TIM"/>
</dbReference>
<dbReference type="SFLD" id="SFLDS00029">
    <property type="entry name" value="Radical_SAM"/>
    <property type="match status" value="1"/>
</dbReference>
<evidence type="ECO:0000313" key="14">
    <source>
        <dbReference type="EMBL" id="SCM70069.1"/>
    </source>
</evidence>
<dbReference type="GO" id="GO:0061799">
    <property type="term" value="F:cyclic pyranopterin monophosphate synthase activity"/>
    <property type="evidence" value="ECO:0007669"/>
    <property type="project" value="TreeGrafter"/>
</dbReference>
<dbReference type="EC" id="4.1.99.22" evidence="1 12"/>
<keyword evidence="3 12" id="KW-0949">S-adenosyl-L-methionine</keyword>
<comment type="subunit">
    <text evidence="12">Monomer and homodimer.</text>
</comment>
<keyword evidence="9 12" id="KW-0501">Molybdenum cofactor biosynthesis</keyword>